<keyword evidence="5" id="KW-1185">Reference proteome</keyword>
<comment type="similarity">
    <text evidence="1">Belongs to the PrpD family.</text>
</comment>
<feature type="domain" description="MmgE/PrpD N-terminal" evidence="2">
    <location>
        <begin position="11"/>
        <end position="252"/>
    </location>
</feature>
<dbReference type="InterPro" id="IPR045336">
    <property type="entry name" value="MmgE_PrpD_N"/>
</dbReference>
<dbReference type="OrthoDB" id="10267976at2759"/>
<dbReference type="SUPFAM" id="SSF103378">
    <property type="entry name" value="2-methylcitrate dehydratase PrpD"/>
    <property type="match status" value="1"/>
</dbReference>
<dbReference type="InterPro" id="IPR045337">
    <property type="entry name" value="MmgE_PrpD_C"/>
</dbReference>
<sequence length="476" mass="52370">MAKTSDVTKPLCSWIENLKWDDIPDHVKERCKYLMLDGLTCAIVASHLPWSETAVESVLKMEAPTGNCHIIGWKNRKTGPLPAALLNAAFIQGFEIDDYHGLAALHINAIVLPALLSLVSHQKHANQTVSGQDLVLAMITGCEVAPRVGMALHGGDILTRGWHSGTVFGHPASAAACSKLLKLDKDQIEDAFGIACTQACGLMSAQFESSVKRMQHGFAARNGLFSSLMAQDRYKGISQVFDREYGGYLSVFALGAKPAIPSKILEGLSNTWQVMNFNIKPYACQACIHATIDCIKKLQVEHTLKSNEIQKITLEMGGPAFHHGAWPAVRPMTVMGAQMNNAYIAAAQIVDGEVTLKTFSSEKLDRDELWELIPKITTLHWKEVDMHEDPFDKLHTRLTVDLVSGEKLTTEVIRPTGVKSPLTGEEIINKFMSLTNDLITTQEQKDIVQFMINLDRVEDASEIFKLLNTNAASPIA</sequence>
<dbReference type="InterPro" id="IPR036148">
    <property type="entry name" value="MmgE/PrpD_sf"/>
</dbReference>
<dbReference type="Gene3D" id="3.30.1330.120">
    <property type="entry name" value="2-methylcitrate dehydratase PrpD"/>
    <property type="match status" value="1"/>
</dbReference>
<organism evidence="4 5">
    <name type="scientific">Mortierella isabellina</name>
    <name type="common">Filamentous fungus</name>
    <name type="synonym">Umbelopsis isabellina</name>
    <dbReference type="NCBI Taxonomy" id="91625"/>
    <lineage>
        <taxon>Eukaryota</taxon>
        <taxon>Fungi</taxon>
        <taxon>Fungi incertae sedis</taxon>
        <taxon>Mucoromycota</taxon>
        <taxon>Mucoromycotina</taxon>
        <taxon>Umbelopsidomycetes</taxon>
        <taxon>Umbelopsidales</taxon>
        <taxon>Umbelopsidaceae</taxon>
        <taxon>Umbelopsis</taxon>
    </lineage>
</organism>
<gene>
    <name evidence="4" type="ORF">INT43_004631</name>
</gene>
<proteinExistence type="inferred from homology"/>
<dbReference type="InterPro" id="IPR005656">
    <property type="entry name" value="MmgE_PrpD"/>
</dbReference>
<evidence type="ECO:0000259" key="2">
    <source>
        <dbReference type="Pfam" id="PF03972"/>
    </source>
</evidence>
<reference evidence="4" key="1">
    <citation type="submission" date="2020-12" db="EMBL/GenBank/DDBJ databases">
        <title>Metabolic potential, ecology and presence of endohyphal bacteria is reflected in genomic diversity of Mucoromycotina.</title>
        <authorList>
            <person name="Muszewska A."/>
            <person name="Okrasinska A."/>
            <person name="Steczkiewicz K."/>
            <person name="Drgas O."/>
            <person name="Orlowska M."/>
            <person name="Perlinska-Lenart U."/>
            <person name="Aleksandrzak-Piekarczyk T."/>
            <person name="Szatraj K."/>
            <person name="Zielenkiewicz U."/>
            <person name="Pilsyk S."/>
            <person name="Malc E."/>
            <person name="Mieczkowski P."/>
            <person name="Kruszewska J.S."/>
            <person name="Biernat P."/>
            <person name="Pawlowska J."/>
        </authorList>
    </citation>
    <scope>NUCLEOTIDE SEQUENCE</scope>
    <source>
        <strain evidence="4">WA0000067209</strain>
    </source>
</reference>
<dbReference type="EMBL" id="JAEPQZ010000015">
    <property type="protein sequence ID" value="KAG2173257.1"/>
    <property type="molecule type" value="Genomic_DNA"/>
</dbReference>
<dbReference type="AlphaFoldDB" id="A0A8H7U9D5"/>
<dbReference type="PANTHER" id="PTHR16943">
    <property type="entry name" value="2-METHYLCITRATE DEHYDRATASE-RELATED"/>
    <property type="match status" value="1"/>
</dbReference>
<evidence type="ECO:0000313" key="4">
    <source>
        <dbReference type="EMBL" id="KAG2173257.1"/>
    </source>
</evidence>
<dbReference type="Gene3D" id="1.10.4100.10">
    <property type="entry name" value="2-methylcitrate dehydratase PrpD"/>
    <property type="match status" value="1"/>
</dbReference>
<comment type="caution">
    <text evidence="4">The sequence shown here is derived from an EMBL/GenBank/DDBJ whole genome shotgun (WGS) entry which is preliminary data.</text>
</comment>
<protein>
    <submittedName>
        <fullName evidence="4">Uncharacterized protein</fullName>
    </submittedName>
</protein>
<accession>A0A8H7U9D5</accession>
<evidence type="ECO:0000256" key="1">
    <source>
        <dbReference type="ARBA" id="ARBA00006174"/>
    </source>
</evidence>
<dbReference type="PANTHER" id="PTHR16943:SF8">
    <property type="entry name" value="2-METHYLCITRATE DEHYDRATASE"/>
    <property type="match status" value="1"/>
</dbReference>
<dbReference type="GO" id="GO:0016829">
    <property type="term" value="F:lyase activity"/>
    <property type="evidence" value="ECO:0007669"/>
    <property type="project" value="InterPro"/>
</dbReference>
<feature type="domain" description="MmgE/PrpD C-terminal" evidence="3">
    <location>
        <begin position="282"/>
        <end position="450"/>
    </location>
</feature>
<evidence type="ECO:0000259" key="3">
    <source>
        <dbReference type="Pfam" id="PF19305"/>
    </source>
</evidence>
<dbReference type="InterPro" id="IPR042188">
    <property type="entry name" value="MmgE/PrpD_sf_2"/>
</dbReference>
<dbReference type="Pfam" id="PF19305">
    <property type="entry name" value="MmgE_PrpD_C"/>
    <property type="match status" value="1"/>
</dbReference>
<dbReference type="InterPro" id="IPR042183">
    <property type="entry name" value="MmgE/PrpD_sf_1"/>
</dbReference>
<dbReference type="Pfam" id="PF03972">
    <property type="entry name" value="MmgE_PrpD_N"/>
    <property type="match status" value="1"/>
</dbReference>
<name>A0A8H7U9D5_MORIS</name>
<evidence type="ECO:0000313" key="5">
    <source>
        <dbReference type="Proteomes" id="UP000654370"/>
    </source>
</evidence>
<dbReference type="Proteomes" id="UP000654370">
    <property type="component" value="Unassembled WGS sequence"/>
</dbReference>